<dbReference type="Proteomes" id="UP000827976">
    <property type="component" value="Chromosome 14"/>
</dbReference>
<name>A0ACB7UUY4_DIOAL</name>
<evidence type="ECO:0000313" key="1">
    <source>
        <dbReference type="EMBL" id="KAH7664553.1"/>
    </source>
</evidence>
<organism evidence="1 2">
    <name type="scientific">Dioscorea alata</name>
    <name type="common">Purple yam</name>
    <dbReference type="NCBI Taxonomy" id="55571"/>
    <lineage>
        <taxon>Eukaryota</taxon>
        <taxon>Viridiplantae</taxon>
        <taxon>Streptophyta</taxon>
        <taxon>Embryophyta</taxon>
        <taxon>Tracheophyta</taxon>
        <taxon>Spermatophyta</taxon>
        <taxon>Magnoliopsida</taxon>
        <taxon>Liliopsida</taxon>
        <taxon>Dioscoreales</taxon>
        <taxon>Dioscoreaceae</taxon>
        <taxon>Dioscorea</taxon>
    </lineage>
</organism>
<gene>
    <name evidence="1" type="ORF">IHE45_14G127000</name>
</gene>
<proteinExistence type="predicted"/>
<sequence length="901" mass="101417">MIKRAWRRRLLVIPAPRLRKPPSRAASFLSLHDCSIEDLIQHLWNTMRTPGNLHSVPQSRKIHARLVVLGLESNRFLQNNLLNMYFNAGSMEEACCVFARIQAPNVISWNMMITGLSKLGRIREAREMFDEMPQRDSTSWNTLISGYFWSGKYRESIDVFVAMLRDLNSEPNSFTLASVMKACGALQCRELGLQLHSFVQKFDFGKEQQIEAALLDMYIKCGATDEADRVFERLANPNVFCWNSMILGCSKSYGVVRALELFNEMPERDVVSWNTMISVLVKHGRPKETLLMIIEMQAKGYAPDSTTYTSVLSACTSIPDVGWGRHLHARIIRTQLSTDVFVGSALVDMYAKFGLLETAKRVFESLTDCNAASWTALIGGYAQSGYVEETFRLFNKMRKMHVPLDQFSIVTALAACCSKKDMYLGMQIHSLSIRIGYGWSIPVSNALLSMYAKCGSVNCAESVFQLMPIKDIISWTGMVTAYAQVGDVSKASEFFDSMVTRNVVTWNAMLAAYIQHDHFEKGLKLYIVMLRESAVRPDWVTFATLLSACANSAIWRLGNQVIAHTIKVGLNSDISVANGIITMHSKCGRISEARHVFDAILDKDLVSWNAMITAYAQNGLGKEAIAIFESMLYNAIHPDFISYVAVLSGCSHAGLVAEGKHYFDSMTRIHKISPGLEHYACMVDLLARAGYLEQAKEMIDNMPIKPSAEVWGALLGACKIHGNTTLAEISIKHLLELDLKDSGSYVQLAKLYSDSGKLEDTAEVRRFMKERRIRKNPGCSWIEVKDRIHVFTADDAKHPQINEIQQMLDELIKKIEVVGYKRNDTLGSQKGHHSEMLAVAFGLMNLPEWMPLYVMKNLRICSNCHIAIKLISQVTAKDFVVRDANRFHHFKQGCCSCGDYW</sequence>
<comment type="caution">
    <text evidence="1">The sequence shown here is derived from an EMBL/GenBank/DDBJ whole genome shotgun (WGS) entry which is preliminary data.</text>
</comment>
<dbReference type="EMBL" id="CM037024">
    <property type="protein sequence ID" value="KAH7664553.1"/>
    <property type="molecule type" value="Genomic_DNA"/>
</dbReference>
<protein>
    <submittedName>
        <fullName evidence="1">TPR-like protein</fullName>
    </submittedName>
</protein>
<keyword evidence="2" id="KW-1185">Reference proteome</keyword>
<reference evidence="2" key="1">
    <citation type="journal article" date="2022" name="Nat. Commun.">
        <title>Chromosome evolution and the genetic basis of agronomically important traits in greater yam.</title>
        <authorList>
            <person name="Bredeson J.V."/>
            <person name="Lyons J.B."/>
            <person name="Oniyinde I.O."/>
            <person name="Okereke N.R."/>
            <person name="Kolade O."/>
            <person name="Nnabue I."/>
            <person name="Nwadili C.O."/>
            <person name="Hribova E."/>
            <person name="Parker M."/>
            <person name="Nwogha J."/>
            <person name="Shu S."/>
            <person name="Carlson J."/>
            <person name="Kariba R."/>
            <person name="Muthemba S."/>
            <person name="Knop K."/>
            <person name="Barton G.J."/>
            <person name="Sherwood A.V."/>
            <person name="Lopez-Montes A."/>
            <person name="Asiedu R."/>
            <person name="Jamnadass R."/>
            <person name="Muchugi A."/>
            <person name="Goodstein D."/>
            <person name="Egesi C.N."/>
            <person name="Featherston J."/>
            <person name="Asfaw A."/>
            <person name="Simpson G.G."/>
            <person name="Dolezel J."/>
            <person name="Hendre P.S."/>
            <person name="Van Deynze A."/>
            <person name="Kumar P.L."/>
            <person name="Obidiegwu J.E."/>
            <person name="Bhattacharjee R."/>
            <person name="Rokhsar D.S."/>
        </authorList>
    </citation>
    <scope>NUCLEOTIDE SEQUENCE [LARGE SCALE GENOMIC DNA]</scope>
    <source>
        <strain evidence="2">cv. TDa95/00328</strain>
    </source>
</reference>
<accession>A0ACB7UUY4</accession>
<evidence type="ECO:0000313" key="2">
    <source>
        <dbReference type="Proteomes" id="UP000827976"/>
    </source>
</evidence>